<dbReference type="PANTHER" id="PTHR35525">
    <property type="entry name" value="BLL6575 PROTEIN"/>
    <property type="match status" value="1"/>
</dbReference>
<dbReference type="PANTHER" id="PTHR35525:SF3">
    <property type="entry name" value="BLL6575 PROTEIN"/>
    <property type="match status" value="1"/>
</dbReference>
<dbReference type="Proteomes" id="UP000596932">
    <property type="component" value="Unassembled WGS sequence"/>
</dbReference>
<organism evidence="2 3">
    <name type="scientific">Pseudomonas chaetocerotis</name>
    <dbReference type="NCBI Taxonomy" id="2758695"/>
    <lineage>
        <taxon>Bacteria</taxon>
        <taxon>Pseudomonadati</taxon>
        <taxon>Pseudomonadota</taxon>
        <taxon>Gammaproteobacteria</taxon>
        <taxon>Pseudomonadales</taxon>
        <taxon>Pseudomonadaceae</taxon>
        <taxon>Pseudomonas</taxon>
    </lineage>
</organism>
<keyword evidence="3" id="KW-1185">Reference proteome</keyword>
<evidence type="ECO:0000259" key="1">
    <source>
        <dbReference type="Pfam" id="PF11706"/>
    </source>
</evidence>
<dbReference type="Pfam" id="PF11706">
    <property type="entry name" value="zf-CGNR"/>
    <property type="match status" value="1"/>
</dbReference>
<evidence type="ECO:0000313" key="3">
    <source>
        <dbReference type="Proteomes" id="UP000596932"/>
    </source>
</evidence>
<dbReference type="EMBL" id="JACFYX010000025">
    <property type="protein sequence ID" value="MBG0837692.1"/>
    <property type="molecule type" value="Genomic_DNA"/>
</dbReference>
<dbReference type="Gene3D" id="1.10.3300.10">
    <property type="entry name" value="Jann2411-like domain"/>
    <property type="match status" value="1"/>
</dbReference>
<name>A0A931D282_9PSED</name>
<evidence type="ECO:0000313" key="2">
    <source>
        <dbReference type="EMBL" id="MBG0837692.1"/>
    </source>
</evidence>
<proteinExistence type="predicted"/>
<accession>A0A931D282</accession>
<protein>
    <submittedName>
        <fullName evidence="2">ABATE domain-containing protein</fullName>
    </submittedName>
</protein>
<comment type="caution">
    <text evidence="2">The sequence shown here is derived from an EMBL/GenBank/DDBJ whole genome shotgun (WGS) entry which is preliminary data.</text>
</comment>
<sequence length="194" mass="21671">MNATMSSSTGALFLADNLALDFINSEYGMGEQHQDHLADDHSVMSWLQQAGLLPEGKLPPPPSGLLTLARQLRACARTVVHAAMQGAETDLQVINQILETGRPIKELTWDKQAKALRITTRRRDHSPASLLEPVADALATLVTHDKFEYVRQCEAHDCVLLFHDLTKSHRRRWCSMATCGNRMKVAAFRSRNKV</sequence>
<dbReference type="SUPFAM" id="SSF160904">
    <property type="entry name" value="Jann2411-like"/>
    <property type="match status" value="1"/>
</dbReference>
<dbReference type="AlphaFoldDB" id="A0A931D282"/>
<dbReference type="Pfam" id="PF07336">
    <property type="entry name" value="ABATE"/>
    <property type="match status" value="1"/>
</dbReference>
<dbReference type="InterPro" id="IPR023286">
    <property type="entry name" value="ABATE_dom_sf"/>
</dbReference>
<dbReference type="InterPro" id="IPR010852">
    <property type="entry name" value="ABATE"/>
</dbReference>
<feature type="domain" description="Zinc finger CGNR" evidence="1">
    <location>
        <begin position="150"/>
        <end position="191"/>
    </location>
</feature>
<dbReference type="InterPro" id="IPR021005">
    <property type="entry name" value="Znf_CGNR"/>
</dbReference>
<gene>
    <name evidence="2" type="ORF">H3221_21475</name>
</gene>
<reference evidence="2" key="1">
    <citation type="submission" date="2020-07" db="EMBL/GenBank/DDBJ databases">
        <title>Pseudomonas chaetoceroseae sp. nov., a new member of the Pseudomonas oleovorans group isolated from a culture of Chaetoceros calcitrans.</title>
        <authorList>
            <person name="Girard L."/>
            <person name="Lood C."/>
            <person name="De Mot R."/>
            <person name="Baudart J."/>
        </authorList>
    </citation>
    <scope>NUCLEOTIDE SEQUENCE</scope>
    <source>
        <strain evidence="2">536</strain>
    </source>
</reference>